<keyword evidence="4" id="KW-0862">Zinc</keyword>
<dbReference type="InterPro" id="IPR012337">
    <property type="entry name" value="RNaseH-like_sf"/>
</dbReference>
<reference evidence="8 9" key="1">
    <citation type="submission" date="2024-06" db="EMBL/GenBank/DDBJ databases">
        <title>A chromosome-level genome assembly of beet webworm, Loxostege sticticalis.</title>
        <authorList>
            <person name="Zhang Y."/>
        </authorList>
    </citation>
    <scope>NUCLEOTIDE SEQUENCE [LARGE SCALE GENOMIC DNA]</scope>
    <source>
        <strain evidence="8">AQ026</strain>
        <tissue evidence="8">Whole body</tissue>
    </source>
</reference>
<dbReference type="InterPro" id="IPR001584">
    <property type="entry name" value="Integrase_cat-core"/>
</dbReference>
<dbReference type="InterPro" id="IPR057670">
    <property type="entry name" value="SH3_retrovirus"/>
</dbReference>
<accession>A0ABR3I6B5</accession>
<feature type="domain" description="CCHC-type" evidence="6">
    <location>
        <begin position="181"/>
        <end position="195"/>
    </location>
</feature>
<evidence type="ECO:0000256" key="4">
    <source>
        <dbReference type="PROSITE-ProRule" id="PRU00047"/>
    </source>
</evidence>
<name>A0ABR3I6B5_LOXSC</name>
<feature type="compositionally biased region" description="Acidic residues" evidence="5">
    <location>
        <begin position="679"/>
        <end position="688"/>
    </location>
</feature>
<keyword evidence="1" id="KW-0645">Protease</keyword>
<organism evidence="8 9">
    <name type="scientific">Loxostege sticticalis</name>
    <name type="common">Beet webworm moth</name>
    <dbReference type="NCBI Taxonomy" id="481309"/>
    <lineage>
        <taxon>Eukaryota</taxon>
        <taxon>Metazoa</taxon>
        <taxon>Ecdysozoa</taxon>
        <taxon>Arthropoda</taxon>
        <taxon>Hexapoda</taxon>
        <taxon>Insecta</taxon>
        <taxon>Pterygota</taxon>
        <taxon>Neoptera</taxon>
        <taxon>Endopterygota</taxon>
        <taxon>Lepidoptera</taxon>
        <taxon>Glossata</taxon>
        <taxon>Ditrysia</taxon>
        <taxon>Pyraloidea</taxon>
        <taxon>Crambidae</taxon>
        <taxon>Pyraustinae</taxon>
        <taxon>Loxostege</taxon>
    </lineage>
</organism>
<feature type="domain" description="Integrase catalytic" evidence="7">
    <location>
        <begin position="407"/>
        <end position="573"/>
    </location>
</feature>
<dbReference type="SMART" id="SM00343">
    <property type="entry name" value="ZnF_C2HC"/>
    <property type="match status" value="2"/>
</dbReference>
<feature type="region of interest" description="Disordered" evidence="5">
    <location>
        <begin position="1248"/>
        <end position="1267"/>
    </location>
</feature>
<dbReference type="Proteomes" id="UP001549920">
    <property type="component" value="Unassembled WGS sequence"/>
</dbReference>
<evidence type="ECO:0000313" key="9">
    <source>
        <dbReference type="Proteomes" id="UP001549920"/>
    </source>
</evidence>
<protein>
    <recommendedName>
        <fullName evidence="10">Retrovirus-related Pol polyprotein from transposon TNT 1-94</fullName>
    </recommendedName>
</protein>
<gene>
    <name evidence="8" type="ORF">ABMA27_015057</name>
</gene>
<keyword evidence="3" id="KW-0378">Hydrolase</keyword>
<evidence type="ECO:0000313" key="8">
    <source>
        <dbReference type="EMBL" id="KAL0891790.1"/>
    </source>
</evidence>
<comment type="caution">
    <text evidence="8">The sequence shown here is derived from an EMBL/GenBank/DDBJ whole genome shotgun (WGS) entry which is preliminary data.</text>
</comment>
<dbReference type="InterPro" id="IPR054722">
    <property type="entry name" value="PolX-like_BBD"/>
</dbReference>
<evidence type="ECO:0000259" key="7">
    <source>
        <dbReference type="PROSITE" id="PS50994"/>
    </source>
</evidence>
<feature type="compositionally biased region" description="Basic and acidic residues" evidence="5">
    <location>
        <begin position="667"/>
        <end position="678"/>
    </location>
</feature>
<dbReference type="InterPro" id="IPR013103">
    <property type="entry name" value="RVT_2"/>
</dbReference>
<dbReference type="PANTHER" id="PTHR42648:SF24">
    <property type="entry name" value="INTEGRASE CATALYTIC DOMAIN-CONTAINING PROTEIN"/>
    <property type="match status" value="1"/>
</dbReference>
<dbReference type="Pfam" id="PF22936">
    <property type="entry name" value="Pol_BBD"/>
    <property type="match status" value="1"/>
</dbReference>
<keyword evidence="2" id="KW-0479">Metal-binding</keyword>
<dbReference type="Pfam" id="PF13976">
    <property type="entry name" value="gag_pre-integrs"/>
    <property type="match status" value="1"/>
</dbReference>
<dbReference type="Gene3D" id="4.10.60.10">
    <property type="entry name" value="Zinc finger, CCHC-type"/>
    <property type="match status" value="1"/>
</dbReference>
<dbReference type="Pfam" id="PF00098">
    <property type="entry name" value="zf-CCHC"/>
    <property type="match status" value="1"/>
</dbReference>
<sequence length="1627" mass="186835">MYAHTRLIPVQSVMQSTQITLVERSPLCSRQTIHIVQQRFFQYKYENGISMSTFLSKIEELKNQLKQMGESVSEKFVITKVLMSLPADYKHFVSAWESAPEEKQTYDNLVARLLIEEERIKDKEDVSQQSETSAAAFFANKLGKKNVKCYKYSKLGHFQSECKSNRINNNNSNSNERPVKKCYYCKKVGHIKSECWFKKNKEKDNNASNAFVISSGQFQKSQWLVDTGASQHMCHDRNLFATFFPLSNKSVIVGNGDSISAHGCGKVALQVHDGKKWIDTTIDNVLFVPELKTNLFSVNCVTDRGYVMITNDNKCKFLKQNKVCAVANRIGDMYFLDVRYKCEGANVAQVQSSLKEWHERLAHQNLQHVKAVLRNNNISVKDNTEAKCESCLQGKISRLPFHTSETKTTRPCELIHADTCGPMEVPSVGGSRYFVIMKDDYSNYRSVYFIKRKDEVKKCIENFINKAENTTNNKIHYFRSDNGLEYVNKGVQDLFADRGIIHQTTVPYTPEQNGKSERENRTLVEAARTMICAKGLPKKLWAEAVQTAAYVLNRTSKSNDPGKTPFEVWTNKHFDINDLKIFGTPVFVHIPKEKRRKWDAKGEKGIMVGYGEDVKGYRVFFGEKNSVEIKRDIVFLEQPKTKTEQLILLEHDTDILKGFDMDQACKEQKVGKENKQSNESEEQLEDTLDLSTESNRSEYVPCSSDESSDAEEDEPSQRPRSTRSRKQTSFYKCHYVSTEENEPKTYQEAMQRHDARKWQEAIESELQTLNENKTWDFCEKPVSEKAVSSNDTCLYMKHTNSGNTYVLLYVDDLLIFGNNENEISDLKSLLNSEFKMKDLGLENCNSVIDKNIENKCRKIIGKLSYAALGTRPDICVAVSILSRYQNKANKMLLMALKRCKTNGRRGASRGAAWEPNLRLDKPQPLDRVVRVDNNILQTRPKQRSTFDIGSTNHSKQSPKRSTWKRIELLRTLIHQFYKMKFTVLRFCLECFFMYFVSQMIVAGVGTYTLQKPQFACTLECAGWCRAHRKRLSPLLSPGLRPKRARESLHDIEPFQEKHRKRQKSQKLLDMFISGQMSSAPPFLLVIYYFHNLYRQNDRLICGLPVFRGIRMSEVNNVFIIDAQSIFYLDTYSTYLYLSEMMMTISELSIINSYQYLCLVTTKSKDYYLTTFIIELLIEFLIKTALAAPAPVGTDVITHSSPIYSTFNLIRWLVILLSYTMVTYLKQFHQLLRVAQEQIIEFKIRTTSSKPAGHRGRKRPKPSNRKTKRYIKKTNKLKICSYNKWTWQSPDHKIKNEIDFTFSTWSLRQKQCHNNGAAPISYSYTKRETHKIYRRNSEKRGGIIEIKRGVRQGDALLSPKLFIAVLEQIFKKIHWERKGIQIQKSLCFDAYLFHLALRDRALRVDRSFNSYAADSCDIVSMILLLTLCFENNNKEFILTFLGLFDSAGGGGGPVCGAAAPPPSSQKLNSAFISIFVRFLHDDRINVFYGTLSARVRLALGRFFFWVTFQKRSACSEAGGGLASHSSVFTAAVFPYKGNCFCAQIYIVSAQNPLIKSVIVMSPISQPLRQTGRQISSVSLVRIIHHLCQKDSNLPQHSLNSKRALGLRHYPLSCLARLRGGQVRTWNIN</sequence>
<keyword evidence="9" id="KW-1185">Reference proteome</keyword>
<dbReference type="InterPro" id="IPR036397">
    <property type="entry name" value="RNaseH_sf"/>
</dbReference>
<feature type="region of interest" description="Disordered" evidence="5">
    <location>
        <begin position="667"/>
        <end position="729"/>
    </location>
</feature>
<dbReference type="Pfam" id="PF07727">
    <property type="entry name" value="RVT_2"/>
    <property type="match status" value="1"/>
</dbReference>
<evidence type="ECO:0000256" key="1">
    <source>
        <dbReference type="ARBA" id="ARBA00022670"/>
    </source>
</evidence>
<evidence type="ECO:0000259" key="6">
    <source>
        <dbReference type="PROSITE" id="PS50158"/>
    </source>
</evidence>
<evidence type="ECO:0000256" key="3">
    <source>
        <dbReference type="ARBA" id="ARBA00022801"/>
    </source>
</evidence>
<dbReference type="Gene3D" id="3.30.420.10">
    <property type="entry name" value="Ribonuclease H-like superfamily/Ribonuclease H"/>
    <property type="match status" value="1"/>
</dbReference>
<dbReference type="Pfam" id="PF25597">
    <property type="entry name" value="SH3_retrovirus"/>
    <property type="match status" value="1"/>
</dbReference>
<dbReference type="SUPFAM" id="SSF53098">
    <property type="entry name" value="Ribonuclease H-like"/>
    <property type="match status" value="1"/>
</dbReference>
<dbReference type="InterPro" id="IPR039537">
    <property type="entry name" value="Retrotran_Ty1/copia-like"/>
</dbReference>
<dbReference type="Pfam" id="PF00665">
    <property type="entry name" value="rve"/>
    <property type="match status" value="1"/>
</dbReference>
<dbReference type="InterPro" id="IPR025724">
    <property type="entry name" value="GAG-pre-integrase_dom"/>
</dbReference>
<dbReference type="EMBL" id="JBEUOH010000007">
    <property type="protein sequence ID" value="KAL0891790.1"/>
    <property type="molecule type" value="Genomic_DNA"/>
</dbReference>
<keyword evidence="4" id="KW-0863">Zinc-finger</keyword>
<proteinExistence type="predicted"/>
<dbReference type="InterPro" id="IPR001878">
    <property type="entry name" value="Znf_CCHC"/>
</dbReference>
<dbReference type="Pfam" id="PF14223">
    <property type="entry name" value="Retrotran_gag_2"/>
    <property type="match status" value="1"/>
</dbReference>
<dbReference type="InterPro" id="IPR036875">
    <property type="entry name" value="Znf_CCHC_sf"/>
</dbReference>
<evidence type="ECO:0008006" key="10">
    <source>
        <dbReference type="Google" id="ProtNLM"/>
    </source>
</evidence>
<dbReference type="PROSITE" id="PS50994">
    <property type="entry name" value="INTEGRASE"/>
    <property type="match status" value="1"/>
</dbReference>
<dbReference type="SUPFAM" id="SSF57756">
    <property type="entry name" value="Retrovirus zinc finger-like domains"/>
    <property type="match status" value="1"/>
</dbReference>
<evidence type="ECO:0000256" key="5">
    <source>
        <dbReference type="SAM" id="MobiDB-lite"/>
    </source>
</evidence>
<evidence type="ECO:0000256" key="2">
    <source>
        <dbReference type="ARBA" id="ARBA00022723"/>
    </source>
</evidence>
<dbReference type="PANTHER" id="PTHR42648">
    <property type="entry name" value="TRANSPOSASE, PUTATIVE-RELATED"/>
    <property type="match status" value="1"/>
</dbReference>
<feature type="compositionally biased region" description="Basic residues" evidence="5">
    <location>
        <begin position="1251"/>
        <end position="1267"/>
    </location>
</feature>
<dbReference type="PROSITE" id="PS50158">
    <property type="entry name" value="ZF_CCHC"/>
    <property type="match status" value="1"/>
</dbReference>